<dbReference type="InterPro" id="IPR039360">
    <property type="entry name" value="Ras_GTPase"/>
</dbReference>
<feature type="region of interest" description="Disordered" evidence="2">
    <location>
        <begin position="312"/>
        <end position="333"/>
    </location>
</feature>
<comment type="caution">
    <text evidence="5">The sequence shown here is derived from an EMBL/GenBank/DDBJ whole genome shotgun (WGS) entry which is preliminary data.</text>
</comment>
<dbReference type="GO" id="GO:0005096">
    <property type="term" value="F:GTPase activator activity"/>
    <property type="evidence" value="ECO:0007669"/>
    <property type="project" value="UniProtKB-KW"/>
</dbReference>
<dbReference type="InterPro" id="IPR001936">
    <property type="entry name" value="RasGAP_dom"/>
</dbReference>
<dbReference type="PANTHER" id="PTHR10194">
    <property type="entry name" value="RAS GTPASE-ACTIVATING PROTEINS"/>
    <property type="match status" value="1"/>
</dbReference>
<organism evidence="5 6">
    <name type="scientific">Phakopsora pachyrhizi</name>
    <name type="common">Asian soybean rust disease fungus</name>
    <dbReference type="NCBI Taxonomy" id="170000"/>
    <lineage>
        <taxon>Eukaryota</taxon>
        <taxon>Fungi</taxon>
        <taxon>Dikarya</taxon>
        <taxon>Basidiomycota</taxon>
        <taxon>Pucciniomycotina</taxon>
        <taxon>Pucciniomycetes</taxon>
        <taxon>Pucciniales</taxon>
        <taxon>Phakopsoraceae</taxon>
        <taxon>Phakopsora</taxon>
    </lineage>
</organism>
<dbReference type="SUPFAM" id="SSF49562">
    <property type="entry name" value="C2 domain (Calcium/lipid-binding domain, CaLB)"/>
    <property type="match status" value="1"/>
</dbReference>
<evidence type="ECO:0000259" key="4">
    <source>
        <dbReference type="PROSITE" id="PS50018"/>
    </source>
</evidence>
<feature type="region of interest" description="Disordered" evidence="2">
    <location>
        <begin position="444"/>
        <end position="469"/>
    </location>
</feature>
<dbReference type="InterPro" id="IPR000008">
    <property type="entry name" value="C2_dom"/>
</dbReference>
<feature type="compositionally biased region" description="Low complexity" evidence="2">
    <location>
        <begin position="212"/>
        <end position="226"/>
    </location>
</feature>
<feature type="domain" description="C2" evidence="3">
    <location>
        <begin position="613"/>
        <end position="726"/>
    </location>
</feature>
<reference evidence="5" key="1">
    <citation type="submission" date="2022-06" db="EMBL/GenBank/DDBJ databases">
        <authorList>
            <consortium name="SYNGENTA / RWTH Aachen University"/>
        </authorList>
    </citation>
    <scope>NUCLEOTIDE SEQUENCE</scope>
</reference>
<name>A0AAV0B508_PHAPC</name>
<gene>
    <name evidence="5" type="ORF">PPACK8108_LOCUS12431</name>
</gene>
<feature type="region of interest" description="Disordered" evidence="2">
    <location>
        <begin position="1"/>
        <end position="44"/>
    </location>
</feature>
<feature type="compositionally biased region" description="Polar residues" evidence="2">
    <location>
        <begin position="460"/>
        <end position="469"/>
    </location>
</feature>
<proteinExistence type="predicted"/>
<dbReference type="EMBL" id="CALTRL010002982">
    <property type="protein sequence ID" value="CAH7677295.1"/>
    <property type="molecule type" value="Genomic_DNA"/>
</dbReference>
<dbReference type="Pfam" id="PF00616">
    <property type="entry name" value="RasGAP"/>
    <property type="match status" value="1"/>
</dbReference>
<dbReference type="InterPro" id="IPR035892">
    <property type="entry name" value="C2_domain_sf"/>
</dbReference>
<dbReference type="PROSITE" id="PS50004">
    <property type="entry name" value="C2"/>
    <property type="match status" value="1"/>
</dbReference>
<dbReference type="Proteomes" id="UP001153365">
    <property type="component" value="Unassembled WGS sequence"/>
</dbReference>
<feature type="region of interest" description="Disordered" evidence="2">
    <location>
        <begin position="206"/>
        <end position="226"/>
    </location>
</feature>
<accession>A0AAV0B508</accession>
<dbReference type="InterPro" id="IPR008936">
    <property type="entry name" value="Rho_GTPase_activation_prot"/>
</dbReference>
<keyword evidence="1" id="KW-0343">GTPase activation</keyword>
<dbReference type="SUPFAM" id="SSF48350">
    <property type="entry name" value="GTPase activation domain, GAP"/>
    <property type="match status" value="1"/>
</dbReference>
<feature type="region of interest" description="Disordered" evidence="2">
    <location>
        <begin position="597"/>
        <end position="623"/>
    </location>
</feature>
<dbReference type="PROSITE" id="PS50018">
    <property type="entry name" value="RAS_GTPASE_ACTIV_2"/>
    <property type="match status" value="1"/>
</dbReference>
<evidence type="ECO:0000313" key="5">
    <source>
        <dbReference type="EMBL" id="CAH7677295.1"/>
    </source>
</evidence>
<feature type="domain" description="Ras-GAP" evidence="4">
    <location>
        <begin position="801"/>
        <end position="1000"/>
    </location>
</feature>
<evidence type="ECO:0000313" key="6">
    <source>
        <dbReference type="Proteomes" id="UP001153365"/>
    </source>
</evidence>
<feature type="compositionally biased region" description="Polar residues" evidence="2">
    <location>
        <begin position="315"/>
        <end position="333"/>
    </location>
</feature>
<feature type="region of interest" description="Disordered" evidence="2">
    <location>
        <begin position="563"/>
        <end position="584"/>
    </location>
</feature>
<keyword evidence="6" id="KW-1185">Reference proteome</keyword>
<dbReference type="SMART" id="SM00323">
    <property type="entry name" value="RasGAP"/>
    <property type="match status" value="1"/>
</dbReference>
<protein>
    <submittedName>
        <fullName evidence="5">Expressed protein</fullName>
    </submittedName>
</protein>
<dbReference type="AlphaFoldDB" id="A0AAV0B508"/>
<dbReference type="CDD" id="cd05137">
    <property type="entry name" value="RasGAP_CLA2_BUD2"/>
    <property type="match status" value="1"/>
</dbReference>
<evidence type="ECO:0000256" key="2">
    <source>
        <dbReference type="SAM" id="MobiDB-lite"/>
    </source>
</evidence>
<dbReference type="PANTHER" id="PTHR10194:SF60">
    <property type="entry name" value="RAS GTPASE-ACTIVATING PROTEIN RASKOL"/>
    <property type="match status" value="1"/>
</dbReference>
<dbReference type="Pfam" id="PF00168">
    <property type="entry name" value="C2"/>
    <property type="match status" value="1"/>
</dbReference>
<sequence>MQSRRVPTINGGLPSYDSPRRRSSSPLPKYGASPLCSPAENAESTQGERRWIENFYVWIYDQPVTSPITAGHPLEGSLNNTSPSSQNLSNQLIGGISRHFFNYTGLKPSTSSSENKMPKLPGKKAGRAKKGLMSLAHRPKDSANSQMLESSNLFIPSIGESEKPSLDPQSLSERLDALVDRTVGAEVLRISGTSCYNLQELEVCQSNKSKKSSSSTKTGKLNNKKGLSGSVEASIVRQLALGPGPAMNSSGFGAGKWKLVQGIITEDGHFTLYTNDNVMLHRIYLPSYRRTDIRMVHQSIFGRLHCGVISRRGANGQSPNQSIPPTKTSCYSDSSIGAPMHDTKLSGVGAQLPSKSTLGASLSNNAFNSLTNQNLNVTSPTLVEVSNYSDNNLVTSGAVTPNSIYICMPNSVLIESWLVICKCFCRPDDFRHLYPRSSSRKNVCHHQNSKAQDLSKNHNESNFSHRGSSLKASSSKLTFDASGQVNSREQLYQLPERVRIWRGVEITLLEGKRIGELRCSESSQKPLAIFKMDETPHQEELRRNSLGGGLSYKDIQNNHNFKSNRPWNGSSINSNFDQNNSTSSKIKLEGNQTTAFSSFATPSLNPKQQGNNYTSKIRQTANPRSDKINKRLSGNIDDRKNLGVNNFYFVEMIWDKEVIGRSTIKRNSSPYWKEDFKFTDLGSFKTPLTLNVYQIKKNLKQQINLIGSTKVDFKNLVKGRSLDIWLPIHPDKLTTEEQSEEIRAAIDKNLENKIVGELNISVMLYEQIVLGHGEYSRMLELLNDDKDIDLAYDLANLASNDLERLGELLLRIYDCNDKLLLRLAQMATIEVDGDTTTASILFRGNTLLTKILESYMRMVGSSFLESSIGPIIRRVCIRKTELEIDPSKLRVSGNNRDRVLTENARELNQLSTEIWESMYLHRSKCPSQLRRVFFRIQELVSISYSDPDMRLISISAFIFLRFFVPAILNPRLFNLIQFQPDSKSQRTLTLLAKTLQGLGNMNQFGTKEPWMNVMNEFVKSQSDSFRDYISFISQQPEVNRPEWTSKDYESYKLPLALRTSLPPSSREGVPFLPHLLDLGRDCSLLSSLISSAVDKAATNGWNIFQEQMNRTSGKQFSS</sequence>
<dbReference type="Gene3D" id="1.10.506.10">
    <property type="entry name" value="GTPase Activation - p120gap, domain 1"/>
    <property type="match status" value="2"/>
</dbReference>
<evidence type="ECO:0000256" key="1">
    <source>
        <dbReference type="ARBA" id="ARBA00022468"/>
    </source>
</evidence>
<feature type="region of interest" description="Disordered" evidence="2">
    <location>
        <begin position="107"/>
        <end position="128"/>
    </location>
</feature>
<dbReference type="Gene3D" id="2.60.40.150">
    <property type="entry name" value="C2 domain"/>
    <property type="match status" value="1"/>
</dbReference>
<evidence type="ECO:0000259" key="3">
    <source>
        <dbReference type="PROSITE" id="PS50004"/>
    </source>
</evidence>